<evidence type="ECO:0000259" key="15">
    <source>
        <dbReference type="PROSITE" id="PS50804"/>
    </source>
</evidence>
<dbReference type="GO" id="GO:0008270">
    <property type="term" value="F:zinc ion binding"/>
    <property type="evidence" value="ECO:0007669"/>
    <property type="project" value="UniProtKB-KW"/>
</dbReference>
<dbReference type="Pfam" id="PF01352">
    <property type="entry name" value="KRAB"/>
    <property type="match status" value="1"/>
</dbReference>
<dbReference type="SMART" id="SM00431">
    <property type="entry name" value="SCAN"/>
    <property type="match status" value="1"/>
</dbReference>
<keyword evidence="3" id="KW-0479">Metal-binding</keyword>
<reference evidence="17 18" key="1">
    <citation type="journal article" date="2012" name="Nat. Genet.">
        <title>The yak genome and adaptation to life at high altitude.</title>
        <authorList>
            <person name="Qiu Q."/>
            <person name="Zhang G."/>
            <person name="Ma T."/>
            <person name="Qian W."/>
            <person name="Wang J."/>
            <person name="Ye Z."/>
            <person name="Cao C."/>
            <person name="Hu Q."/>
            <person name="Kim J."/>
            <person name="Larkin D.M."/>
            <person name="Auvil L."/>
            <person name="Capitanu B."/>
            <person name="Ma J."/>
            <person name="Lewin H.A."/>
            <person name="Qian X."/>
            <person name="Lang Y."/>
            <person name="Zhou R."/>
            <person name="Wang L."/>
            <person name="Wang K."/>
            <person name="Xia J."/>
            <person name="Liao S."/>
            <person name="Pan S."/>
            <person name="Lu X."/>
            <person name="Hou H."/>
            <person name="Wang Y."/>
            <person name="Zang X."/>
            <person name="Yin Y."/>
            <person name="Ma H."/>
            <person name="Zhang J."/>
            <person name="Wang Z."/>
            <person name="Zhang Y."/>
            <person name="Zhang D."/>
            <person name="Yonezawa T."/>
            <person name="Hasegawa M."/>
            <person name="Zhong Y."/>
            <person name="Liu W."/>
            <person name="Zhang Y."/>
            <person name="Huang Z."/>
            <person name="Zhang S."/>
            <person name="Long R."/>
            <person name="Yang H."/>
            <person name="Wang J."/>
            <person name="Lenstra J.A."/>
            <person name="Cooper D.N."/>
            <person name="Wu Y."/>
            <person name="Wang J."/>
            <person name="Shi P."/>
            <person name="Wang J."/>
            <person name="Liu J."/>
        </authorList>
    </citation>
    <scope>NUCLEOTIDE SEQUENCE [LARGE SCALE GENOMIC DNA]</scope>
    <source>
        <strain evidence="18">yakQH1</strain>
    </source>
</reference>
<keyword evidence="5 11" id="KW-0863">Zinc-finger</keyword>
<dbReference type="InterPro" id="IPR036236">
    <property type="entry name" value="Znf_C2H2_sf"/>
</dbReference>
<dbReference type="GO" id="GO:0000978">
    <property type="term" value="F:RNA polymerase II cis-regulatory region sequence-specific DNA binding"/>
    <property type="evidence" value="ECO:0007669"/>
    <property type="project" value="TreeGrafter"/>
</dbReference>
<keyword evidence="4" id="KW-0677">Repeat</keyword>
<evidence type="ECO:0000256" key="6">
    <source>
        <dbReference type="ARBA" id="ARBA00022833"/>
    </source>
</evidence>
<feature type="domain" description="KRAB" evidence="16">
    <location>
        <begin position="181"/>
        <end position="252"/>
    </location>
</feature>
<feature type="domain" description="SCAN box" evidence="15">
    <location>
        <begin position="42"/>
        <end position="120"/>
    </location>
</feature>
<dbReference type="InterPro" id="IPR003309">
    <property type="entry name" value="SCAN_dom"/>
</dbReference>
<keyword evidence="7" id="KW-0805">Transcription regulation</keyword>
<dbReference type="PROSITE" id="PS50804">
    <property type="entry name" value="SCAN_BOX"/>
    <property type="match status" value="1"/>
</dbReference>
<evidence type="ECO:0000313" key="17">
    <source>
        <dbReference type="EMBL" id="ELR48031.1"/>
    </source>
</evidence>
<dbReference type="Gene3D" id="1.10.4020.10">
    <property type="entry name" value="DNA breaking-rejoining enzymes"/>
    <property type="match status" value="1"/>
</dbReference>
<evidence type="ECO:0000256" key="11">
    <source>
        <dbReference type="PROSITE-ProRule" id="PRU00042"/>
    </source>
</evidence>
<dbReference type="FunFam" id="3.30.160.60:FF:001009">
    <property type="entry name" value="Zinc finger protein 26"/>
    <property type="match status" value="1"/>
</dbReference>
<dbReference type="OrthoDB" id="9613619at2759"/>
<feature type="domain" description="C2H2-type" evidence="14">
    <location>
        <begin position="506"/>
        <end position="533"/>
    </location>
</feature>
<dbReference type="PROSITE" id="PS00028">
    <property type="entry name" value="ZINC_FINGER_C2H2_1"/>
    <property type="match status" value="4"/>
</dbReference>
<evidence type="ECO:0000256" key="10">
    <source>
        <dbReference type="ARBA" id="ARBA00023242"/>
    </source>
</evidence>
<dbReference type="InterPro" id="IPR013087">
    <property type="entry name" value="Znf_C2H2_type"/>
</dbReference>
<dbReference type="FunFam" id="3.30.160.60:FF:002860">
    <property type="entry name" value="Zinc finger imprinted 2"/>
    <property type="match status" value="1"/>
</dbReference>
<keyword evidence="8" id="KW-0238">DNA-binding</keyword>
<evidence type="ECO:0000259" key="16">
    <source>
        <dbReference type="PROSITE" id="PS50805"/>
    </source>
</evidence>
<dbReference type="FunFam" id="1.10.4020.10:FF:000001">
    <property type="entry name" value="zinc finger protein 263 isoform X1"/>
    <property type="match status" value="1"/>
</dbReference>
<evidence type="ECO:0000313" key="18">
    <source>
        <dbReference type="Proteomes" id="UP000011080"/>
    </source>
</evidence>
<dbReference type="Proteomes" id="UP000011080">
    <property type="component" value="Unassembled WGS sequence"/>
</dbReference>
<evidence type="ECO:0000259" key="14">
    <source>
        <dbReference type="PROSITE" id="PS50157"/>
    </source>
</evidence>
<feature type="region of interest" description="Disordered" evidence="13">
    <location>
        <begin position="234"/>
        <end position="334"/>
    </location>
</feature>
<evidence type="ECO:0000256" key="4">
    <source>
        <dbReference type="ARBA" id="ARBA00022737"/>
    </source>
</evidence>
<dbReference type="STRING" id="72004.ENSBMUP00000020521"/>
<dbReference type="InterPro" id="IPR036051">
    <property type="entry name" value="KRAB_dom_sf"/>
</dbReference>
<dbReference type="InterPro" id="IPR001909">
    <property type="entry name" value="KRAB"/>
</dbReference>
<evidence type="ECO:0000256" key="7">
    <source>
        <dbReference type="ARBA" id="ARBA00023015"/>
    </source>
</evidence>
<proteinExistence type="inferred from homology"/>
<dbReference type="PANTHER" id="PTHR24384">
    <property type="entry name" value="FINGER PUTATIVE TRANSCRIPTION FACTOR FAMILY-RELATED"/>
    <property type="match status" value="1"/>
</dbReference>
<protein>
    <submittedName>
        <fullName evidence="17">Zinc finger imprinted 2</fullName>
    </submittedName>
</protein>
<sequence length="567" mass="65980">MLHMKEVLDDILRNPQLIHLHDQEENPETTPIRNPEVLRVSHQNFRYFQSLSVTGPHQAVSQIQELCWRWLQPEIHTKEQIMEQLVLEQFLNILPEKVQIWVRSKQPKSSKEAGDLVADLIQVCEEEGFSLQNFVLAEKRNTNEHQKEDTEMSDSKPFVTSQCSCQGSQVKMPTETAEELVTFEDVAVHFSPEELPYLSASQRNLYREVMLENYRNLVSLGYQFPKPDIISQLEEEESRAREEDGSPVTCQDWEEQSETKDLTPEQSLPVEKSSSGAGIEDLEAGDSWYTHTGESSDDPLESQQVKPAEVLSPTEMSDPKTLNQEGSHEGDQLEKSLELNKPSESLPGKDPQEHTTPEVCTRSQLAHNLFFLQENKHYRCEFFDRNFSTRPGREKHQQIHTGKKPFVCKQCGEAFYLMLHLTRHQKTHSDGKSLTQRADVYGRVRIQSQDYHECFQCGKAFIQAVHLFQHLKAHEVAMALPLELPRNKMYLIRYKRQHDYIGERAYQCCDCGRRFRQSSHLIQHYRIHAQERPYQCQLCGKCFSQPSYLTQHYQLHSQEKPLECRHC</sequence>
<evidence type="ECO:0000256" key="8">
    <source>
        <dbReference type="ARBA" id="ARBA00023125"/>
    </source>
</evidence>
<dbReference type="PANTHER" id="PTHR24384:SF218">
    <property type="entry name" value="ZINC FINGER PROTEIN 502"/>
    <property type="match status" value="1"/>
</dbReference>
<evidence type="ECO:0000256" key="9">
    <source>
        <dbReference type="ARBA" id="ARBA00023163"/>
    </source>
</evidence>
<keyword evidence="9" id="KW-0804">Transcription</keyword>
<comment type="subcellular location">
    <subcellularLocation>
        <location evidence="1 12">Nucleus</location>
    </subcellularLocation>
</comment>
<dbReference type="SMART" id="SM00355">
    <property type="entry name" value="ZnF_C2H2"/>
    <property type="match status" value="5"/>
</dbReference>
<dbReference type="CDD" id="cd07765">
    <property type="entry name" value="KRAB_A-box"/>
    <property type="match status" value="1"/>
</dbReference>
<comment type="similarity">
    <text evidence="2">Belongs to the krueppel C2H2-type zinc-finger protein family.</text>
</comment>
<keyword evidence="6" id="KW-0862">Zinc</keyword>
<evidence type="ECO:0000256" key="3">
    <source>
        <dbReference type="ARBA" id="ARBA00022723"/>
    </source>
</evidence>
<dbReference type="KEGG" id="bom:102271303"/>
<dbReference type="AlphaFoldDB" id="L8HVY7"/>
<dbReference type="SUPFAM" id="SSF109640">
    <property type="entry name" value="KRAB domain (Kruppel-associated box)"/>
    <property type="match status" value="1"/>
</dbReference>
<dbReference type="Pfam" id="PF02023">
    <property type="entry name" value="SCAN"/>
    <property type="match status" value="1"/>
</dbReference>
<dbReference type="FunFam" id="3.30.160.60:FF:003501">
    <property type="entry name" value="Zinc finger imprinted 2"/>
    <property type="match status" value="1"/>
</dbReference>
<organism evidence="17 18">
    <name type="scientific">Bos mutus</name>
    <name type="common">wild yak</name>
    <dbReference type="NCBI Taxonomy" id="72004"/>
    <lineage>
        <taxon>Eukaryota</taxon>
        <taxon>Metazoa</taxon>
        <taxon>Chordata</taxon>
        <taxon>Craniata</taxon>
        <taxon>Vertebrata</taxon>
        <taxon>Euteleostomi</taxon>
        <taxon>Mammalia</taxon>
        <taxon>Eutheria</taxon>
        <taxon>Laurasiatheria</taxon>
        <taxon>Artiodactyla</taxon>
        <taxon>Ruminantia</taxon>
        <taxon>Pecora</taxon>
        <taxon>Bovidae</taxon>
        <taxon>Bovinae</taxon>
        <taxon>Bos</taxon>
    </lineage>
</organism>
<feature type="domain" description="C2H2-type" evidence="14">
    <location>
        <begin position="452"/>
        <end position="474"/>
    </location>
</feature>
<evidence type="ECO:0000256" key="12">
    <source>
        <dbReference type="PROSITE-ProRule" id="PRU00187"/>
    </source>
</evidence>
<dbReference type="SMART" id="SM00349">
    <property type="entry name" value="KRAB"/>
    <property type="match status" value="1"/>
</dbReference>
<name>L8HVY7_9CETA</name>
<evidence type="ECO:0000256" key="1">
    <source>
        <dbReference type="ARBA" id="ARBA00004123"/>
    </source>
</evidence>
<dbReference type="SUPFAM" id="SSF57667">
    <property type="entry name" value="beta-beta-alpha zinc fingers"/>
    <property type="match status" value="3"/>
</dbReference>
<feature type="domain" description="C2H2-type" evidence="14">
    <location>
        <begin position="534"/>
        <end position="561"/>
    </location>
</feature>
<dbReference type="Gene3D" id="3.30.160.60">
    <property type="entry name" value="Classic Zinc Finger"/>
    <property type="match status" value="3"/>
</dbReference>
<dbReference type="Gene3D" id="6.10.140.140">
    <property type="match status" value="1"/>
</dbReference>
<dbReference type="CDD" id="cd07936">
    <property type="entry name" value="SCAN"/>
    <property type="match status" value="1"/>
</dbReference>
<accession>L8HVY7</accession>
<keyword evidence="10 12" id="KW-0539">Nucleus</keyword>
<dbReference type="InterPro" id="IPR050752">
    <property type="entry name" value="C2H2-ZF_domain"/>
</dbReference>
<evidence type="ECO:0000256" key="5">
    <source>
        <dbReference type="ARBA" id="ARBA00022771"/>
    </source>
</evidence>
<dbReference type="SUPFAM" id="SSF47353">
    <property type="entry name" value="Retrovirus capsid dimerization domain-like"/>
    <property type="match status" value="1"/>
</dbReference>
<dbReference type="GO" id="GO:0005634">
    <property type="term" value="C:nucleus"/>
    <property type="evidence" value="ECO:0007669"/>
    <property type="project" value="UniProtKB-SubCell"/>
</dbReference>
<dbReference type="GO" id="GO:0000981">
    <property type="term" value="F:DNA-binding transcription factor activity, RNA polymerase II-specific"/>
    <property type="evidence" value="ECO:0007669"/>
    <property type="project" value="TreeGrafter"/>
</dbReference>
<dbReference type="InterPro" id="IPR038269">
    <property type="entry name" value="SCAN_sf"/>
</dbReference>
<gene>
    <name evidence="17" type="ORF">M91_06256</name>
</gene>
<evidence type="ECO:0000256" key="13">
    <source>
        <dbReference type="SAM" id="MobiDB-lite"/>
    </source>
</evidence>
<evidence type="ECO:0000256" key="2">
    <source>
        <dbReference type="ARBA" id="ARBA00006991"/>
    </source>
</evidence>
<dbReference type="FunFam" id="3.30.160.60:FF:002999">
    <property type="entry name" value="Zinc finger imprinted 2"/>
    <property type="match status" value="1"/>
</dbReference>
<feature type="domain" description="C2H2-type" evidence="14">
    <location>
        <begin position="406"/>
        <end position="433"/>
    </location>
</feature>
<dbReference type="EMBL" id="JH882869">
    <property type="protein sequence ID" value="ELR48031.1"/>
    <property type="molecule type" value="Genomic_DNA"/>
</dbReference>
<dbReference type="Pfam" id="PF00096">
    <property type="entry name" value="zf-C2H2"/>
    <property type="match status" value="4"/>
</dbReference>
<dbReference type="PROSITE" id="PS50805">
    <property type="entry name" value="KRAB"/>
    <property type="match status" value="1"/>
</dbReference>
<feature type="domain" description="C2H2-type" evidence="14">
    <location>
        <begin position="378"/>
        <end position="405"/>
    </location>
</feature>
<dbReference type="PROSITE" id="PS50157">
    <property type="entry name" value="ZINC_FINGER_C2H2_2"/>
    <property type="match status" value="5"/>
</dbReference>